<dbReference type="OrthoDB" id="1668230at2759"/>
<proteinExistence type="predicted"/>
<dbReference type="GO" id="GO:0005737">
    <property type="term" value="C:cytoplasm"/>
    <property type="evidence" value="ECO:0007669"/>
    <property type="project" value="TreeGrafter"/>
</dbReference>
<dbReference type="SMART" id="SM00220">
    <property type="entry name" value="S_TKc"/>
    <property type="match status" value="1"/>
</dbReference>
<accession>A0A7H9HR46</accession>
<dbReference type="GO" id="GO:0005634">
    <property type="term" value="C:nucleus"/>
    <property type="evidence" value="ECO:0007669"/>
    <property type="project" value="TreeGrafter"/>
</dbReference>
<keyword evidence="3" id="KW-1185">Reference proteome</keyword>
<dbReference type="GO" id="GO:0005524">
    <property type="term" value="F:ATP binding"/>
    <property type="evidence" value="ECO:0007669"/>
    <property type="project" value="InterPro"/>
</dbReference>
<organism evidence="2 3">
    <name type="scientific">Torulaspora globosa</name>
    <dbReference type="NCBI Taxonomy" id="48254"/>
    <lineage>
        <taxon>Eukaryota</taxon>
        <taxon>Fungi</taxon>
        <taxon>Dikarya</taxon>
        <taxon>Ascomycota</taxon>
        <taxon>Saccharomycotina</taxon>
        <taxon>Saccharomycetes</taxon>
        <taxon>Saccharomycetales</taxon>
        <taxon>Saccharomycetaceae</taxon>
        <taxon>Torulaspora</taxon>
    </lineage>
</organism>
<dbReference type="Pfam" id="PF00069">
    <property type="entry name" value="Pkinase"/>
    <property type="match status" value="1"/>
</dbReference>
<evidence type="ECO:0000313" key="2">
    <source>
        <dbReference type="EMBL" id="QLQ78812.1"/>
    </source>
</evidence>
<dbReference type="InterPro" id="IPR000719">
    <property type="entry name" value="Prot_kinase_dom"/>
</dbReference>
<reference evidence="2 3" key="1">
    <citation type="submission" date="2020-06" db="EMBL/GenBank/DDBJ databases">
        <title>The yeast mating-type switching endonuclease HO is a domesticated member of an unorthodox homing genetic element family.</title>
        <authorList>
            <person name="Coughlan A.Y."/>
            <person name="Lombardi L."/>
            <person name="Braun-Galleani S."/>
            <person name="Martos A.R."/>
            <person name="Galeote V."/>
            <person name="Bigey F."/>
            <person name="Dequin S."/>
            <person name="Byrne K.P."/>
            <person name="Wolfe K.H."/>
        </authorList>
    </citation>
    <scope>NUCLEOTIDE SEQUENCE [LARGE SCALE GENOMIC DNA]</scope>
    <source>
        <strain evidence="2 3">CBS2947</strain>
    </source>
</reference>
<dbReference type="SUPFAM" id="SSF56112">
    <property type="entry name" value="Protein kinase-like (PK-like)"/>
    <property type="match status" value="1"/>
</dbReference>
<dbReference type="InterPro" id="IPR008271">
    <property type="entry name" value="Ser/Thr_kinase_AS"/>
</dbReference>
<evidence type="ECO:0000313" key="3">
    <source>
        <dbReference type="Proteomes" id="UP000510647"/>
    </source>
</evidence>
<evidence type="ECO:0000259" key="1">
    <source>
        <dbReference type="PROSITE" id="PS50011"/>
    </source>
</evidence>
<dbReference type="PANTHER" id="PTHR44167:SF24">
    <property type="entry name" value="SERINE_THREONINE-PROTEIN KINASE CHK2"/>
    <property type="match status" value="1"/>
</dbReference>
<dbReference type="PROSITE" id="PS50011">
    <property type="entry name" value="PROTEIN_KINASE_DOM"/>
    <property type="match status" value="1"/>
</dbReference>
<feature type="domain" description="Protein kinase" evidence="1">
    <location>
        <begin position="79"/>
        <end position="354"/>
    </location>
</feature>
<protein>
    <recommendedName>
        <fullName evidence="1">Protein kinase domain-containing protein</fullName>
    </recommendedName>
</protein>
<dbReference type="GO" id="GO:0004674">
    <property type="term" value="F:protein serine/threonine kinase activity"/>
    <property type="evidence" value="ECO:0007669"/>
    <property type="project" value="TreeGrafter"/>
</dbReference>
<dbReference type="PANTHER" id="PTHR44167">
    <property type="entry name" value="OVARIAN-SPECIFIC SERINE/THREONINE-PROTEIN KINASE LOK-RELATED"/>
    <property type="match status" value="1"/>
</dbReference>
<sequence length="354" mass="39607">MVVVGWGRDWVVMNTPPTSPLLVCGTEVGGSGSSIQCLVRDLECPESPCSVGGDSDEDGSLLFSLVGRGVDLIADVKRNLGSMPVGRGPYCYVYEVLDTGIVIKFARSKRHAKTVLREAAVQCEIALKCCHVTPVIGISYLSKKQFLGLRANECVPGILMPRMKMDLQQFYTNHDHVAVRRIWWRAVEQMLRCLQSLKLQGFIHGDIKTANILVDFESEPNFFLADFSTAKKVPRSGRAMRGALTTEYCAPELLRGSIESFDTDLYSLGLCLLALITRQEPFRELQQAKNHGTYSVQQSQWLVNAVLKNDPINLNVLDRSLHCQWVDELSFLSLILVERVPVEDCIIAISRFRR</sequence>
<dbReference type="AlphaFoldDB" id="A0A7H9HR46"/>
<dbReference type="EMBL" id="CP059268">
    <property type="protein sequence ID" value="QLQ78812.1"/>
    <property type="molecule type" value="Genomic_DNA"/>
</dbReference>
<dbReference type="Proteomes" id="UP000510647">
    <property type="component" value="Chromosome 2"/>
</dbReference>
<dbReference type="Gene3D" id="1.10.510.10">
    <property type="entry name" value="Transferase(Phosphotransferase) domain 1"/>
    <property type="match status" value="1"/>
</dbReference>
<gene>
    <name evidence="2" type="ORF">HG537_0B01600</name>
</gene>
<name>A0A7H9HR46_9SACH</name>
<dbReference type="PROSITE" id="PS00108">
    <property type="entry name" value="PROTEIN_KINASE_ST"/>
    <property type="match status" value="1"/>
</dbReference>
<dbReference type="InterPro" id="IPR011009">
    <property type="entry name" value="Kinase-like_dom_sf"/>
</dbReference>
<dbReference type="GO" id="GO:0044773">
    <property type="term" value="P:mitotic DNA damage checkpoint signaling"/>
    <property type="evidence" value="ECO:0007669"/>
    <property type="project" value="TreeGrafter"/>
</dbReference>